<reference evidence="2 3" key="1">
    <citation type="submission" date="2017-04" db="EMBL/GenBank/DDBJ databases">
        <title>Presence of VIM-2 positive Pseudomonas species in chickens and their surrounding environment.</title>
        <authorList>
            <person name="Zhang R."/>
        </authorList>
    </citation>
    <scope>NUCLEOTIDE SEQUENCE [LARGE SCALE GENOMIC DNA]</scope>
    <source>
        <strain evidence="2 3">DZ-C18</strain>
    </source>
</reference>
<dbReference type="Proteomes" id="UP000193675">
    <property type="component" value="Unassembled WGS sequence"/>
</dbReference>
<accession>A0A1X0ZLX6</accession>
<gene>
    <name evidence="2" type="ORF">B7H17_26180</name>
</gene>
<name>A0A1X0ZLX6_PSEPU</name>
<feature type="compositionally biased region" description="Low complexity" evidence="1">
    <location>
        <begin position="150"/>
        <end position="160"/>
    </location>
</feature>
<feature type="region of interest" description="Disordered" evidence="1">
    <location>
        <begin position="234"/>
        <end position="266"/>
    </location>
</feature>
<protein>
    <submittedName>
        <fullName evidence="2">Helix-turn-helix domain-containing protein</fullName>
    </submittedName>
</protein>
<proteinExistence type="predicted"/>
<feature type="compositionally biased region" description="Polar residues" evidence="1">
    <location>
        <begin position="115"/>
        <end position="128"/>
    </location>
</feature>
<organism evidence="2 3">
    <name type="scientific">Pseudomonas putida</name>
    <name type="common">Arthrobacter siderocapsulatus</name>
    <dbReference type="NCBI Taxonomy" id="303"/>
    <lineage>
        <taxon>Bacteria</taxon>
        <taxon>Pseudomonadati</taxon>
        <taxon>Pseudomonadota</taxon>
        <taxon>Gammaproteobacteria</taxon>
        <taxon>Pseudomonadales</taxon>
        <taxon>Pseudomonadaceae</taxon>
        <taxon>Pseudomonas</taxon>
    </lineage>
</organism>
<dbReference type="RefSeq" id="WP_084859290.1">
    <property type="nucleotide sequence ID" value="NZ_NBWC01000055.1"/>
</dbReference>
<evidence type="ECO:0000313" key="3">
    <source>
        <dbReference type="Proteomes" id="UP000193675"/>
    </source>
</evidence>
<sequence length="266" mass="28723">MSVQSMSWALEQRDIVDATARYVLLVLANYADKNGRGAFPSSSSISDDTGLSIRTVKYKLDHLLEIGVIRLGNQAIAGAYIDRHDRRPTVYDLCVERGAPDAPGYERGANDDATGCSSRQNGVQTTTERGAGAAPNPSINHQGTIKEPKGAVADAPAAPKKAPKFDPMTAKPANVSEAVWADWCQHRKEIGKRLTKTSCERQAAQLAKHHAPDAVINQSISNGWTGLFPEKVLPGAQSNGSSRHHGFNDKDYTSGLKRREDGSYAL</sequence>
<feature type="region of interest" description="Disordered" evidence="1">
    <location>
        <begin position="101"/>
        <end position="168"/>
    </location>
</feature>
<dbReference type="EMBL" id="NBWC01000055">
    <property type="protein sequence ID" value="ORL58087.1"/>
    <property type="molecule type" value="Genomic_DNA"/>
</dbReference>
<dbReference type="OrthoDB" id="6880885at2"/>
<dbReference type="Pfam" id="PF13730">
    <property type="entry name" value="HTH_36"/>
    <property type="match status" value="1"/>
</dbReference>
<evidence type="ECO:0000313" key="2">
    <source>
        <dbReference type="EMBL" id="ORL58087.1"/>
    </source>
</evidence>
<evidence type="ECO:0000256" key="1">
    <source>
        <dbReference type="SAM" id="MobiDB-lite"/>
    </source>
</evidence>
<dbReference type="AlphaFoldDB" id="A0A1X0ZLX6"/>
<comment type="caution">
    <text evidence="2">The sequence shown here is derived from an EMBL/GenBank/DDBJ whole genome shotgun (WGS) entry which is preliminary data.</text>
</comment>
<feature type="compositionally biased region" description="Basic and acidic residues" evidence="1">
    <location>
        <begin position="246"/>
        <end position="266"/>
    </location>
</feature>